<dbReference type="AlphaFoldDB" id="H9ZZ41"/>
<sequence>MGSSSPYVCSPEEKIRERIIILKRYYPYLDFSWGDIDRLRLYKEVFANSITAANSPLLEKLKLGKQVDLKELASIMSDSQLRKVVEISPYKEIENFRGNCYTVKAGGTLELKSSWGEVKEAVREVVKAHGRKGYALLKVLAESEFASIDEIAGKVSEILGEKFYPARLLSELYTRWDLVWHSKNFNYWGWMMPLEIRPAVIEALSELERSPIPKLSTKDAEQELNEVKRMEEEFKSYLNSLVKERLDEAVNFNFGKTFSPQFLIDYLQDLFGPAIYFDHLLTITQQYSLADSDIITGSNNKAGSIGFNLALFGEPGTGKTFASKDMILGNESSGVPPHGLPGLNRYCGGMTPAKFIAIGEAYENRKLNFIVTEFNDWFKYRGMVEPMKLAMERGTIRYETKSYSIGPYKFSSFFSVNYNTKVEEVGYEVTVSDPNFNAIEDRMLCRLHRLTKEKYSELSKSQMRLMLGALQSKMRMVAPRLRDHLTLIYAIQTKNPMVRGIFNEKKILLTDEMISLIERASELVLESLRGKTVPFSMRLEKRAIQLASAMSMMNYFSTSSDAIPIDKTAAKMAIKFFVEEAWIRSKESFPIEEVLKKFL</sequence>
<proteinExistence type="predicted"/>
<dbReference type="Proteomes" id="UP000007391">
    <property type="component" value="Chromosome"/>
</dbReference>
<protein>
    <submittedName>
        <fullName evidence="1">Uncharacterized protein</fullName>
    </submittedName>
</protein>
<evidence type="ECO:0000313" key="2">
    <source>
        <dbReference type="Proteomes" id="UP000007391"/>
    </source>
</evidence>
<dbReference type="OrthoDB" id="30965at2157"/>
<reference evidence="1 2" key="2">
    <citation type="journal article" date="2014" name="Extremophiles">
        <title>Analysis of the complete genome of Fervidococcus fontis confirms the distinct phylogenetic position of the order Fervidicoccales and suggests its environmental function.</title>
        <authorList>
            <person name="Lebedinsky A.V."/>
            <person name="Mardanov A.V."/>
            <person name="Kublanov I.V."/>
            <person name="Gumerov V.M."/>
            <person name="Beletsky A.V."/>
            <person name="Perevalova A.A."/>
            <person name="Bidzhieva S.Kh."/>
            <person name="Bonch-Osmolovskaya E.A."/>
            <person name="Skryabin K.G."/>
            <person name="Ravin N.V."/>
        </authorList>
    </citation>
    <scope>NUCLEOTIDE SEQUENCE [LARGE SCALE GENOMIC DNA]</scope>
    <source>
        <strain evidence="2">DSM 19380 / VKM B-2539 / Kam940</strain>
    </source>
</reference>
<name>H9ZZ41_FERFK</name>
<accession>H9ZZ41</accession>
<reference evidence="2" key="1">
    <citation type="submission" date="2012-03" db="EMBL/GenBank/DDBJ databases">
        <title>Fervidicoccus fontis complete genome analysis confirms its distinct phylogenetic position and predicts its environmental function.</title>
        <authorList>
            <person name="Lebedinsky A.V."/>
            <person name="Mardanov A.V."/>
            <person name="Gumerov V.M."/>
            <person name="Beletsky A.V."/>
            <person name="Kublanov I.V."/>
            <person name="Perevalova A.A."/>
            <person name="Bonch-Osmolovskaya E.A."/>
            <person name="Ravin N.V."/>
            <person name="Skryabin K.G."/>
        </authorList>
    </citation>
    <scope>NUCLEOTIDE SEQUENCE [LARGE SCALE GENOMIC DNA]</scope>
    <source>
        <strain evidence="2">DSM 19380 / VKM B-2539 / Kam940</strain>
    </source>
</reference>
<keyword evidence="2" id="KW-1185">Reference proteome</keyword>
<gene>
    <name evidence="1" type="ordered locus">FFONT_0001</name>
</gene>
<dbReference type="KEGG" id="ffo:FFONT_0001"/>
<dbReference type="EMBL" id="CP003423">
    <property type="protein sequence ID" value="AFH41998.1"/>
    <property type="molecule type" value="Genomic_DNA"/>
</dbReference>
<evidence type="ECO:0000313" key="1">
    <source>
        <dbReference type="EMBL" id="AFH41998.1"/>
    </source>
</evidence>
<dbReference type="RefSeq" id="WP_014557147.1">
    <property type="nucleotide sequence ID" value="NC_017461.1"/>
</dbReference>
<organism evidence="1 2">
    <name type="scientific">Fervidicoccus fontis (strain DSM 19380 / JCM 18336 / VKM B-2539 / Kam940)</name>
    <dbReference type="NCBI Taxonomy" id="1163730"/>
    <lineage>
        <taxon>Archaea</taxon>
        <taxon>Thermoproteota</taxon>
        <taxon>Thermoprotei</taxon>
        <taxon>Fervidicoccales</taxon>
        <taxon>Fervidicoccaceae</taxon>
        <taxon>Fervidicoccus</taxon>
    </lineage>
</organism>
<dbReference type="InParanoid" id="H9ZZ41"/>
<dbReference type="HOGENOM" id="CLU_470633_0_0_2"/>
<dbReference type="eggNOG" id="arCOG11614">
    <property type="taxonomic scope" value="Archaea"/>
</dbReference>
<dbReference type="GeneID" id="12450233"/>